<accession>A0ABT1WLP6</accession>
<dbReference type="Proteomes" id="UP001059480">
    <property type="component" value="Unassembled WGS sequence"/>
</dbReference>
<evidence type="ECO:0000313" key="3">
    <source>
        <dbReference type="Proteomes" id="UP001059480"/>
    </source>
</evidence>
<dbReference type="CDD" id="cd04301">
    <property type="entry name" value="NAT_SF"/>
    <property type="match status" value="1"/>
</dbReference>
<evidence type="ECO:0000259" key="1">
    <source>
        <dbReference type="PROSITE" id="PS51186"/>
    </source>
</evidence>
<dbReference type="PROSITE" id="PS51186">
    <property type="entry name" value="GNAT"/>
    <property type="match status" value="1"/>
</dbReference>
<dbReference type="EMBL" id="JANHNZ010000002">
    <property type="protein sequence ID" value="MCQ9209444.1"/>
    <property type="molecule type" value="Genomic_DNA"/>
</dbReference>
<sequence length="176" mass="20022">MSKEKNESVSIHLEEAQAKDAEKIIDFTKEIGGQTDNLTYGAEGVDLTVEQEAMFLESMQESDNQIMLVAFDGDKIVGLGNISASPRERLMHVGELGISVHKDYWGFGIGKYLMDELLYWAKEGKILRRIELDVRLDNEVAIHLYKSFGFEMEGTLKGVLFDGNKYWDVYRMALMI</sequence>
<gene>
    <name evidence="2" type="ORF">NPA36_02665</name>
</gene>
<dbReference type="RefSeq" id="WP_256944560.1">
    <property type="nucleotide sequence ID" value="NZ_JANHNZ010000002.1"/>
</dbReference>
<dbReference type="GO" id="GO:0016746">
    <property type="term" value="F:acyltransferase activity"/>
    <property type="evidence" value="ECO:0007669"/>
    <property type="project" value="UniProtKB-KW"/>
</dbReference>
<dbReference type="EC" id="2.3.1.-" evidence="2"/>
<dbReference type="Gene3D" id="3.40.630.30">
    <property type="match status" value="1"/>
</dbReference>
<dbReference type="InterPro" id="IPR016181">
    <property type="entry name" value="Acyl_CoA_acyltransferase"/>
</dbReference>
<comment type="caution">
    <text evidence="2">The sequence shown here is derived from an EMBL/GenBank/DDBJ whole genome shotgun (WGS) entry which is preliminary data.</text>
</comment>
<name>A0ABT1WLP6_9LACT</name>
<dbReference type="PANTHER" id="PTHR43415">
    <property type="entry name" value="SPERMIDINE N(1)-ACETYLTRANSFERASE"/>
    <property type="match status" value="1"/>
</dbReference>
<protein>
    <submittedName>
        <fullName evidence="2">GNAT family N-acetyltransferase</fullName>
        <ecNumber evidence="2">2.3.1.-</ecNumber>
    </submittedName>
</protein>
<feature type="domain" description="N-acetyltransferase" evidence="1">
    <location>
        <begin position="11"/>
        <end position="176"/>
    </location>
</feature>
<keyword evidence="2" id="KW-0808">Transferase</keyword>
<organism evidence="2 3">
    <name type="scientific">Granulicatella seriolae</name>
    <dbReference type="NCBI Taxonomy" id="2967226"/>
    <lineage>
        <taxon>Bacteria</taxon>
        <taxon>Bacillati</taxon>
        <taxon>Bacillota</taxon>
        <taxon>Bacilli</taxon>
        <taxon>Lactobacillales</taxon>
        <taxon>Carnobacteriaceae</taxon>
        <taxon>Granulicatella</taxon>
    </lineage>
</organism>
<dbReference type="Pfam" id="PF00583">
    <property type="entry name" value="Acetyltransf_1"/>
    <property type="match status" value="1"/>
</dbReference>
<dbReference type="InterPro" id="IPR000182">
    <property type="entry name" value="GNAT_dom"/>
</dbReference>
<reference evidence="2" key="3">
    <citation type="journal article" date="2023" name="Microbiol. Resour. Announc.">
        <title>Draft Genome Sequence of Granulicatella sp. Strain S8, Isolated from a Marine Fish, Seriola quinqueradiata.</title>
        <authorList>
            <person name="Lee M."/>
            <person name="Farooq A."/>
            <person name="Jeong J.B."/>
            <person name="Jung M.Y."/>
        </authorList>
    </citation>
    <scope>NUCLEOTIDE SEQUENCE</scope>
    <source>
        <strain evidence="2">S8</strain>
    </source>
</reference>
<keyword evidence="3" id="KW-1185">Reference proteome</keyword>
<reference evidence="2" key="2">
    <citation type="journal article" date="2023" name="Curr. Microbiol.">
        <title>Granulicatella seriolae sp. nov., a Novel Facultative Anaerobe Isolated from Yellowtail Marine Fish.</title>
        <authorList>
            <person name="Lee M."/>
            <person name="Choi Y.J."/>
            <person name="Farooq A."/>
            <person name="Jeong J.B."/>
            <person name="Jung M.Y."/>
        </authorList>
    </citation>
    <scope>NUCLEOTIDE SEQUENCE</scope>
    <source>
        <strain evidence="2">S8</strain>
    </source>
</reference>
<dbReference type="SUPFAM" id="SSF55729">
    <property type="entry name" value="Acyl-CoA N-acyltransferases (Nat)"/>
    <property type="match status" value="1"/>
</dbReference>
<evidence type="ECO:0000313" key="2">
    <source>
        <dbReference type="EMBL" id="MCQ9209444.1"/>
    </source>
</evidence>
<reference evidence="2" key="1">
    <citation type="submission" date="2022-07" db="EMBL/GenBank/DDBJ databases">
        <authorList>
            <person name="Jung M.-Y."/>
            <person name="Lee M."/>
        </authorList>
    </citation>
    <scope>NUCLEOTIDE SEQUENCE</scope>
    <source>
        <strain evidence="2">S8</strain>
    </source>
</reference>
<dbReference type="PANTHER" id="PTHR43415:SF3">
    <property type="entry name" value="GNAT-FAMILY ACETYLTRANSFERASE"/>
    <property type="match status" value="1"/>
</dbReference>
<proteinExistence type="predicted"/>
<keyword evidence="2" id="KW-0012">Acyltransferase</keyword>